<sequence length="327" mass="36244">MIWRTRLGKGVFELNYFDLHCDTILRCYEERQSLYDNQEMNISLKRGVSGSSWVQAFAVWIRDEVRGAEAMEIFDGAYAALQREIQAHPGVLFQVRTHSDLEQARRGNCCGALLTVEGGSVVGGDISRLYHLRDCGVKAITLTWNGPNEIGDGALVEHPMGLSNFGIQLVEEMEHLGIVADVSHASDALFESVAEHTEKPFIATHSLSRAVCGHKRNLTDEQFKVIRDRGGLVGLNFVPFFLRQDGKAAVADVLRHADHFLSLGGEKILAMGCDFDGTDLPEGLTGIESVPTLAEVFLRHGYPQQLVEDIFFNNAYAFFAKTLTEAL</sequence>
<dbReference type="SUPFAM" id="SSF51556">
    <property type="entry name" value="Metallo-dependent hydrolases"/>
    <property type="match status" value="1"/>
</dbReference>
<dbReference type="InterPro" id="IPR008257">
    <property type="entry name" value="Pept_M19"/>
</dbReference>
<gene>
    <name evidence="1" type="ORF">DPQ25_07055</name>
</gene>
<comment type="caution">
    <text evidence="1">The sequence shown here is derived from an EMBL/GenBank/DDBJ whole genome shotgun (WGS) entry which is preliminary data.</text>
</comment>
<dbReference type="PANTHER" id="PTHR10443:SF12">
    <property type="entry name" value="DIPEPTIDASE"/>
    <property type="match status" value="1"/>
</dbReference>
<accession>A0A328UJP9</accession>
<dbReference type="InterPro" id="IPR032466">
    <property type="entry name" value="Metal_Hydrolase"/>
</dbReference>
<proteinExistence type="predicted"/>
<reference evidence="1 2" key="1">
    <citation type="submission" date="2018-06" db="EMBL/GenBank/DDBJ databases">
        <title>Noncontiguous genome sequence of Ruminococcaceae bacterium ASD2818.</title>
        <authorList>
            <person name="Chaplin A.V."/>
            <person name="Sokolova S.R."/>
            <person name="Kochetkova T.O."/>
            <person name="Goltsov A.Y."/>
            <person name="Trofimov D.Y."/>
            <person name="Efimov B.A."/>
        </authorList>
    </citation>
    <scope>NUCLEOTIDE SEQUENCE [LARGE SCALE GENOMIC DNA]</scope>
    <source>
        <strain evidence="1 2">ASD2818</strain>
    </source>
</reference>
<evidence type="ECO:0000313" key="2">
    <source>
        <dbReference type="Proteomes" id="UP000249377"/>
    </source>
</evidence>
<dbReference type="Gene3D" id="3.20.20.140">
    <property type="entry name" value="Metal-dependent hydrolases"/>
    <property type="match status" value="1"/>
</dbReference>
<dbReference type="AlphaFoldDB" id="A0A328UJP9"/>
<dbReference type="GO" id="GO:0070573">
    <property type="term" value="F:metallodipeptidase activity"/>
    <property type="evidence" value="ECO:0007669"/>
    <property type="project" value="InterPro"/>
</dbReference>
<evidence type="ECO:0000313" key="1">
    <source>
        <dbReference type="EMBL" id="RAQ29235.1"/>
    </source>
</evidence>
<dbReference type="GO" id="GO:0006508">
    <property type="term" value="P:proteolysis"/>
    <property type="evidence" value="ECO:0007669"/>
    <property type="project" value="InterPro"/>
</dbReference>
<protein>
    <submittedName>
        <fullName evidence="1">Peptidase M19</fullName>
    </submittedName>
</protein>
<dbReference type="EMBL" id="QLYR01000003">
    <property type="protein sequence ID" value="RAQ29235.1"/>
    <property type="molecule type" value="Genomic_DNA"/>
</dbReference>
<dbReference type="Pfam" id="PF01244">
    <property type="entry name" value="Peptidase_M19"/>
    <property type="match status" value="1"/>
</dbReference>
<dbReference type="PANTHER" id="PTHR10443">
    <property type="entry name" value="MICROSOMAL DIPEPTIDASE"/>
    <property type="match status" value="1"/>
</dbReference>
<dbReference type="PROSITE" id="PS51365">
    <property type="entry name" value="RENAL_DIPEPTIDASE_2"/>
    <property type="match status" value="1"/>
</dbReference>
<keyword evidence="2" id="KW-1185">Reference proteome</keyword>
<name>A0A328UJP9_9FIRM</name>
<dbReference type="Proteomes" id="UP000249377">
    <property type="component" value="Unassembled WGS sequence"/>
</dbReference>
<organism evidence="1 2">
    <name type="scientific">Hydrogeniiclostridium mannosilyticum</name>
    <dbReference type="NCBI Taxonomy" id="2764322"/>
    <lineage>
        <taxon>Bacteria</taxon>
        <taxon>Bacillati</taxon>
        <taxon>Bacillota</taxon>
        <taxon>Clostridia</taxon>
        <taxon>Eubacteriales</taxon>
        <taxon>Acutalibacteraceae</taxon>
        <taxon>Hydrogeniiclostridium</taxon>
    </lineage>
</organism>